<reference evidence="2 3" key="1">
    <citation type="submission" date="2018-11" db="EMBL/GenBank/DDBJ databases">
        <title>Complete genome sequence of Paenibacillus baekrokdamisoli strain KCTC 33723.</title>
        <authorList>
            <person name="Kang S.W."/>
            <person name="Lee K.C."/>
            <person name="Kim K.K."/>
            <person name="Kim J.S."/>
            <person name="Kim D.S."/>
            <person name="Ko S.H."/>
            <person name="Yang S.H."/>
            <person name="Lee J.S."/>
        </authorList>
    </citation>
    <scope>NUCLEOTIDE SEQUENCE [LARGE SCALE GENOMIC DNA]</scope>
    <source>
        <strain evidence="2 3">KCTC 33723</strain>
    </source>
</reference>
<dbReference type="Pfam" id="PF01551">
    <property type="entry name" value="Peptidase_M23"/>
    <property type="match status" value="1"/>
</dbReference>
<dbReference type="Gene3D" id="2.70.70.10">
    <property type="entry name" value="Glucose Permease (Domain IIA)"/>
    <property type="match status" value="1"/>
</dbReference>
<dbReference type="PANTHER" id="PTHR21666:SF270">
    <property type="entry name" value="MUREIN HYDROLASE ACTIVATOR ENVC"/>
    <property type="match status" value="1"/>
</dbReference>
<keyword evidence="3" id="KW-1185">Reference proteome</keyword>
<dbReference type="KEGG" id="pbk:Back11_37240"/>
<dbReference type="Proteomes" id="UP000275368">
    <property type="component" value="Chromosome"/>
</dbReference>
<proteinExistence type="predicted"/>
<evidence type="ECO:0000313" key="3">
    <source>
        <dbReference type="Proteomes" id="UP000275368"/>
    </source>
</evidence>
<evidence type="ECO:0000313" key="2">
    <source>
        <dbReference type="EMBL" id="BBH22379.1"/>
    </source>
</evidence>
<dbReference type="EMBL" id="AP019308">
    <property type="protein sequence ID" value="BBH22379.1"/>
    <property type="molecule type" value="Genomic_DNA"/>
</dbReference>
<dbReference type="SUPFAM" id="SSF51261">
    <property type="entry name" value="Duplicated hybrid motif"/>
    <property type="match status" value="1"/>
</dbReference>
<dbReference type="InterPro" id="IPR016047">
    <property type="entry name" value="M23ase_b-sheet_dom"/>
</dbReference>
<dbReference type="CDD" id="cd12797">
    <property type="entry name" value="M23_peptidase"/>
    <property type="match status" value="1"/>
</dbReference>
<dbReference type="InterPro" id="IPR050570">
    <property type="entry name" value="Cell_wall_metabolism_enzyme"/>
</dbReference>
<dbReference type="RefSeq" id="WP_164522868.1">
    <property type="nucleotide sequence ID" value="NZ_AP019308.1"/>
</dbReference>
<sequence>MNNIISKRNLLLLSLAGTLTVSSLVASASAESAKPEAGSVSSVSKSAAVNDSQSQTSAFKPDQLLRLLQQEKYERIYGQIGAAYKKVYSLKDFKKQASLYHKNATSYKLVSHVTLNNANYYAWTAPKGEKTIQVQFDSKNKIEVILFSKLQKYPQTDAKRTQTTFQLPFQGKWFVFWGGANELINYHYGAEQQRYAYDIIMVKNGFTYKGDATKNESYFAFGQPILAAAAGKVVKIVNDVHDNKPVGTENKEQIAGNHVIIDHGNGEFSYYAHLQKGSISVKVGDEVKAGDKLGKCGNSGNSSEPHLHFQVANSADLFTTKSLRVHWKDADDYEQGTFIKAP</sequence>
<dbReference type="InterPro" id="IPR011055">
    <property type="entry name" value="Dup_hybrid_motif"/>
</dbReference>
<name>A0A3G9JHA1_9BACL</name>
<evidence type="ECO:0000259" key="1">
    <source>
        <dbReference type="Pfam" id="PF01551"/>
    </source>
</evidence>
<accession>A0A3G9JHA1</accession>
<organism evidence="2 3">
    <name type="scientific">Paenibacillus baekrokdamisoli</name>
    <dbReference type="NCBI Taxonomy" id="1712516"/>
    <lineage>
        <taxon>Bacteria</taxon>
        <taxon>Bacillati</taxon>
        <taxon>Bacillota</taxon>
        <taxon>Bacilli</taxon>
        <taxon>Bacillales</taxon>
        <taxon>Paenibacillaceae</taxon>
        <taxon>Paenibacillus</taxon>
    </lineage>
</organism>
<gene>
    <name evidence="2" type="ORF">Back11_37240</name>
</gene>
<feature type="domain" description="M23ase beta-sheet core" evidence="1">
    <location>
        <begin position="222"/>
        <end position="313"/>
    </location>
</feature>
<dbReference type="GO" id="GO:0004222">
    <property type="term" value="F:metalloendopeptidase activity"/>
    <property type="evidence" value="ECO:0007669"/>
    <property type="project" value="TreeGrafter"/>
</dbReference>
<protein>
    <submittedName>
        <fullName evidence="2">Peptidase M23</fullName>
    </submittedName>
</protein>
<dbReference type="PANTHER" id="PTHR21666">
    <property type="entry name" value="PEPTIDASE-RELATED"/>
    <property type="match status" value="1"/>
</dbReference>
<dbReference type="AlphaFoldDB" id="A0A3G9JHA1"/>